<dbReference type="PANTHER" id="PTHR37194:SF2">
    <property type="entry name" value="T2E6.7-RELATED"/>
    <property type="match status" value="1"/>
</dbReference>
<dbReference type="PANTHER" id="PTHR37194">
    <property type="entry name" value="T2E6.7-RELATED"/>
    <property type="match status" value="1"/>
</dbReference>
<dbReference type="EMBL" id="JANQDX010000019">
    <property type="protein sequence ID" value="KAL0905018.1"/>
    <property type="molecule type" value="Genomic_DNA"/>
</dbReference>
<proteinExistence type="predicted"/>
<sequence length="89" mass="9950">MTEHFEASMFSAPSVKFTFLLGSEAFSVDSKTGKLSEQLAAMKEESMNILKEYITKHNVPNDVPDEPIEASSDEEGEEKNPPKKSKKQK</sequence>
<feature type="compositionally biased region" description="Acidic residues" evidence="1">
    <location>
        <begin position="63"/>
        <end position="77"/>
    </location>
</feature>
<evidence type="ECO:0000313" key="3">
    <source>
        <dbReference type="Proteomes" id="UP001552299"/>
    </source>
</evidence>
<evidence type="ECO:0000313" key="2">
    <source>
        <dbReference type="EMBL" id="KAL0905018.1"/>
    </source>
</evidence>
<evidence type="ECO:0000256" key="1">
    <source>
        <dbReference type="SAM" id="MobiDB-lite"/>
    </source>
</evidence>
<organism evidence="2 3">
    <name type="scientific">Dendrobium thyrsiflorum</name>
    <name type="common">Pinecone-like raceme dendrobium</name>
    <name type="synonym">Orchid</name>
    <dbReference type="NCBI Taxonomy" id="117978"/>
    <lineage>
        <taxon>Eukaryota</taxon>
        <taxon>Viridiplantae</taxon>
        <taxon>Streptophyta</taxon>
        <taxon>Embryophyta</taxon>
        <taxon>Tracheophyta</taxon>
        <taxon>Spermatophyta</taxon>
        <taxon>Magnoliopsida</taxon>
        <taxon>Liliopsida</taxon>
        <taxon>Asparagales</taxon>
        <taxon>Orchidaceae</taxon>
        <taxon>Epidendroideae</taxon>
        <taxon>Malaxideae</taxon>
        <taxon>Dendrobiinae</taxon>
        <taxon>Dendrobium</taxon>
    </lineage>
</organism>
<comment type="caution">
    <text evidence="2">The sequence shown here is derived from an EMBL/GenBank/DDBJ whole genome shotgun (WGS) entry which is preliminary data.</text>
</comment>
<dbReference type="AlphaFoldDB" id="A0ABD0TZB3"/>
<name>A0ABD0TZB3_DENTH</name>
<feature type="region of interest" description="Disordered" evidence="1">
    <location>
        <begin position="56"/>
        <end position="89"/>
    </location>
</feature>
<gene>
    <name evidence="2" type="ORF">M5K25_027189</name>
</gene>
<keyword evidence="3" id="KW-1185">Reference proteome</keyword>
<dbReference type="Proteomes" id="UP001552299">
    <property type="component" value="Unassembled WGS sequence"/>
</dbReference>
<reference evidence="2 3" key="1">
    <citation type="journal article" date="2024" name="Plant Biotechnol. J.">
        <title>Dendrobium thyrsiflorum genome and its molecular insights into genes involved in important horticultural traits.</title>
        <authorList>
            <person name="Chen B."/>
            <person name="Wang J.Y."/>
            <person name="Zheng P.J."/>
            <person name="Li K.L."/>
            <person name="Liang Y.M."/>
            <person name="Chen X.F."/>
            <person name="Zhang C."/>
            <person name="Zhao X."/>
            <person name="He X."/>
            <person name="Zhang G.Q."/>
            <person name="Liu Z.J."/>
            <person name="Xu Q."/>
        </authorList>
    </citation>
    <scope>NUCLEOTIDE SEQUENCE [LARGE SCALE GENOMIC DNA]</scope>
    <source>
        <strain evidence="2">GZMU011</strain>
    </source>
</reference>
<accession>A0ABD0TZB3</accession>
<protein>
    <submittedName>
        <fullName evidence="2">Uncharacterized protein</fullName>
    </submittedName>
</protein>